<comment type="caution">
    <text evidence="2">The sequence shown here is derived from an EMBL/GenBank/DDBJ whole genome shotgun (WGS) entry which is preliminary data.</text>
</comment>
<accession>A0A8H4KRY2</accession>
<name>A0A8H4KRY2_9HYPO</name>
<dbReference type="Proteomes" id="UP000605986">
    <property type="component" value="Unassembled WGS sequence"/>
</dbReference>
<dbReference type="OrthoDB" id="5088056at2759"/>
<reference evidence="2" key="1">
    <citation type="submission" date="2020-01" db="EMBL/GenBank/DDBJ databases">
        <title>Identification and distribution of gene clusters putatively required for synthesis of sphingolipid metabolism inhibitors in phylogenetically diverse species of the filamentous fungus Fusarium.</title>
        <authorList>
            <person name="Kim H.-S."/>
            <person name="Busman M."/>
            <person name="Brown D.W."/>
            <person name="Divon H."/>
            <person name="Uhlig S."/>
            <person name="Proctor R.H."/>
        </authorList>
    </citation>
    <scope>NUCLEOTIDE SEQUENCE</scope>
    <source>
        <strain evidence="2">NRRL 53441</strain>
    </source>
</reference>
<dbReference type="AlphaFoldDB" id="A0A8H4KRY2"/>
<evidence type="ECO:0000256" key="1">
    <source>
        <dbReference type="SAM" id="MobiDB-lite"/>
    </source>
</evidence>
<organism evidence="2 3">
    <name type="scientific">Fusarium austroafricanum</name>
    <dbReference type="NCBI Taxonomy" id="2364996"/>
    <lineage>
        <taxon>Eukaryota</taxon>
        <taxon>Fungi</taxon>
        <taxon>Dikarya</taxon>
        <taxon>Ascomycota</taxon>
        <taxon>Pezizomycotina</taxon>
        <taxon>Sordariomycetes</taxon>
        <taxon>Hypocreomycetidae</taxon>
        <taxon>Hypocreales</taxon>
        <taxon>Nectriaceae</taxon>
        <taxon>Fusarium</taxon>
        <taxon>Fusarium concolor species complex</taxon>
    </lineage>
</organism>
<keyword evidence="3" id="KW-1185">Reference proteome</keyword>
<gene>
    <name evidence="2" type="ORF">F53441_2888</name>
</gene>
<feature type="compositionally biased region" description="Basic and acidic residues" evidence="1">
    <location>
        <begin position="1"/>
        <end position="12"/>
    </location>
</feature>
<sequence length="370" mass="42478">MEPRRPETHDDEGTFAVVLEDPSKPPAKRQPWSNSVPQTEQEWQSVRVAHNLETPRGILSKINNLKNWERSYDLKPWQKIVLLAATMVDISTGQKEEDDTEKLDRVYNQPPAYGTRRKDRTAVLNLINLFDRLYAGLEHRAFELLIIWDIPLPTLRKQASEKYEHLYNQFAHITVEARPEIQAAAPFYLPFLVRLLRPQYNLKQIGKALKTDTLTEHDWDNFQETINTQALSPCLLLSLGNFRTPFFDITVESNQTEAIDVLPEHGYTTFSISQEIQQKASGAHRQRIVCNRIDRDMGHAVQYEWSNSLHAPVADQITQDLIRAGIVEKGLSRQAAYVKHTGQLEVNPSSYLENWSRTAAEARDRAVGSK</sequence>
<evidence type="ECO:0000313" key="2">
    <source>
        <dbReference type="EMBL" id="KAF4454654.1"/>
    </source>
</evidence>
<feature type="compositionally biased region" description="Polar residues" evidence="1">
    <location>
        <begin position="31"/>
        <end position="40"/>
    </location>
</feature>
<proteinExistence type="predicted"/>
<dbReference type="EMBL" id="JAADJG010000118">
    <property type="protein sequence ID" value="KAF4454654.1"/>
    <property type="molecule type" value="Genomic_DNA"/>
</dbReference>
<protein>
    <submittedName>
        <fullName evidence="2">Uncharacterized protein</fullName>
    </submittedName>
</protein>
<evidence type="ECO:0000313" key="3">
    <source>
        <dbReference type="Proteomes" id="UP000605986"/>
    </source>
</evidence>
<feature type="region of interest" description="Disordered" evidence="1">
    <location>
        <begin position="1"/>
        <end position="40"/>
    </location>
</feature>